<evidence type="ECO:0000256" key="12">
    <source>
        <dbReference type="RuleBase" id="RU361274"/>
    </source>
</evidence>
<dbReference type="InterPro" id="IPR038371">
    <property type="entry name" value="Cu_polyphenol_OxRdtase_sf"/>
</dbReference>
<evidence type="ECO:0000256" key="9">
    <source>
        <dbReference type="ARBA" id="ARBA00047989"/>
    </source>
</evidence>
<dbReference type="AlphaFoldDB" id="A0A9J6ZBH0"/>
<evidence type="ECO:0000256" key="2">
    <source>
        <dbReference type="ARBA" id="ARBA00001947"/>
    </source>
</evidence>
<dbReference type="NCBIfam" id="TIGR00726">
    <property type="entry name" value="peptidoglycan editing factor PgeF"/>
    <property type="match status" value="1"/>
</dbReference>
<evidence type="ECO:0000256" key="11">
    <source>
        <dbReference type="ARBA" id="ARBA00049893"/>
    </source>
</evidence>
<protein>
    <recommendedName>
        <fullName evidence="12">Purine nucleoside phosphorylase</fullName>
    </recommendedName>
</protein>
<evidence type="ECO:0000313" key="13">
    <source>
        <dbReference type="EMBL" id="URN93193.1"/>
    </source>
</evidence>
<evidence type="ECO:0000313" key="14">
    <source>
        <dbReference type="Proteomes" id="UP001056756"/>
    </source>
</evidence>
<gene>
    <name evidence="13" type="primary">pgeF</name>
    <name evidence="13" type="ORF">NAG76_15280</name>
</gene>
<name>A0A9J6ZBH0_9BACL</name>
<evidence type="ECO:0000256" key="7">
    <source>
        <dbReference type="ARBA" id="ARBA00022801"/>
    </source>
</evidence>
<dbReference type="PANTHER" id="PTHR30616:SF2">
    <property type="entry name" value="PURINE NUCLEOSIDE PHOSPHORYLASE LACC1"/>
    <property type="match status" value="1"/>
</dbReference>
<keyword evidence="6" id="KW-0479">Metal-binding</keyword>
<evidence type="ECO:0000256" key="4">
    <source>
        <dbReference type="ARBA" id="ARBA00007353"/>
    </source>
</evidence>
<dbReference type="PANTHER" id="PTHR30616">
    <property type="entry name" value="UNCHARACTERIZED PROTEIN YFIH"/>
    <property type="match status" value="1"/>
</dbReference>
<evidence type="ECO:0000256" key="10">
    <source>
        <dbReference type="ARBA" id="ARBA00048968"/>
    </source>
</evidence>
<comment type="function">
    <text evidence="3">Purine nucleoside enzyme that catalyzes the phosphorolysis of adenosine and inosine nucleosides, yielding D-ribose 1-phosphate and the respective free bases, adenine and hypoxanthine. Also catalyzes the phosphorolysis of S-methyl-5'-thioadenosine into adenine and S-methyl-5-thio-alpha-D-ribose 1-phosphate. Also has adenosine deaminase activity.</text>
</comment>
<accession>A0A9J6ZBH0</accession>
<dbReference type="KEGG" id="plig:NAG76_15280"/>
<keyword evidence="5" id="KW-0808">Transferase</keyword>
<dbReference type="SUPFAM" id="SSF64438">
    <property type="entry name" value="CNF1/YfiH-like putative cysteine hydrolases"/>
    <property type="match status" value="1"/>
</dbReference>
<organism evidence="13 14">
    <name type="scientific">Candidatus Pristimantibacillus lignocellulolyticus</name>
    <dbReference type="NCBI Taxonomy" id="2994561"/>
    <lineage>
        <taxon>Bacteria</taxon>
        <taxon>Bacillati</taxon>
        <taxon>Bacillota</taxon>
        <taxon>Bacilli</taxon>
        <taxon>Bacillales</taxon>
        <taxon>Paenibacillaceae</taxon>
        <taxon>Candidatus Pristimantibacillus</taxon>
    </lineage>
</organism>
<comment type="similarity">
    <text evidence="4 12">Belongs to the purine nucleoside phosphorylase YfiH/LACC1 family.</text>
</comment>
<comment type="catalytic activity">
    <reaction evidence="11">
        <text>S-methyl-5'-thioadenosine + phosphate = 5-(methylsulfanyl)-alpha-D-ribose 1-phosphate + adenine</text>
        <dbReference type="Rhea" id="RHEA:11852"/>
        <dbReference type="ChEBI" id="CHEBI:16708"/>
        <dbReference type="ChEBI" id="CHEBI:17509"/>
        <dbReference type="ChEBI" id="CHEBI:43474"/>
        <dbReference type="ChEBI" id="CHEBI:58533"/>
        <dbReference type="EC" id="2.4.2.28"/>
    </reaction>
    <physiologicalReaction direction="left-to-right" evidence="11">
        <dbReference type="Rhea" id="RHEA:11853"/>
    </physiologicalReaction>
</comment>
<evidence type="ECO:0000256" key="1">
    <source>
        <dbReference type="ARBA" id="ARBA00000553"/>
    </source>
</evidence>
<dbReference type="Proteomes" id="UP001056756">
    <property type="component" value="Chromosome"/>
</dbReference>
<comment type="catalytic activity">
    <reaction evidence="10">
        <text>adenosine + phosphate = alpha-D-ribose 1-phosphate + adenine</text>
        <dbReference type="Rhea" id="RHEA:27642"/>
        <dbReference type="ChEBI" id="CHEBI:16335"/>
        <dbReference type="ChEBI" id="CHEBI:16708"/>
        <dbReference type="ChEBI" id="CHEBI:43474"/>
        <dbReference type="ChEBI" id="CHEBI:57720"/>
        <dbReference type="EC" id="2.4.2.1"/>
    </reaction>
    <physiologicalReaction direction="left-to-right" evidence="10">
        <dbReference type="Rhea" id="RHEA:27643"/>
    </physiologicalReaction>
</comment>
<dbReference type="InterPro" id="IPR011324">
    <property type="entry name" value="Cytotoxic_necrot_fac-like_cat"/>
</dbReference>
<dbReference type="GO" id="GO:0005507">
    <property type="term" value="F:copper ion binding"/>
    <property type="evidence" value="ECO:0007669"/>
    <property type="project" value="TreeGrafter"/>
</dbReference>
<dbReference type="Pfam" id="PF02578">
    <property type="entry name" value="Cu-oxidase_4"/>
    <property type="match status" value="1"/>
</dbReference>
<sequence>MEPFVAGVASHQLLLQKWMLQCANLTTGFTTRIGGYSDKPYASFNIGLHVNDEVESVVRNRQLLTDSIGWEFDAWTNAEQVHGNVVVKVTAEDRGRGRLLMSDAIQGADGIITNEPNILLTSFYADCVPLLFWDPVHEAIGLAHAGWKGTASAIAKEMVEAMNLHFGTKPDQLMVAIGPSIDQCCYEVDQYVVDQFEALWQRLELQEDTINGVIRPISESKAYINLKEINRQIMIKAGILPTHIELSNLCTGCRTDMFFSHRMENGLTGRMASWIGLSRKVIY</sequence>
<dbReference type="Gene3D" id="3.60.140.10">
    <property type="entry name" value="CNF1/YfiH-like putative cysteine hydrolases"/>
    <property type="match status" value="1"/>
</dbReference>
<evidence type="ECO:0000256" key="3">
    <source>
        <dbReference type="ARBA" id="ARBA00003215"/>
    </source>
</evidence>
<evidence type="ECO:0000256" key="6">
    <source>
        <dbReference type="ARBA" id="ARBA00022723"/>
    </source>
</evidence>
<dbReference type="GO" id="GO:0017061">
    <property type="term" value="F:S-methyl-5-thioadenosine phosphorylase activity"/>
    <property type="evidence" value="ECO:0007669"/>
    <property type="project" value="UniProtKB-EC"/>
</dbReference>
<dbReference type="EMBL" id="CP097899">
    <property type="protein sequence ID" value="URN93193.1"/>
    <property type="molecule type" value="Genomic_DNA"/>
</dbReference>
<dbReference type="CDD" id="cd16833">
    <property type="entry name" value="YfiH"/>
    <property type="match status" value="1"/>
</dbReference>
<comment type="catalytic activity">
    <reaction evidence="9">
        <text>adenosine + H2O + H(+) = inosine + NH4(+)</text>
        <dbReference type="Rhea" id="RHEA:24408"/>
        <dbReference type="ChEBI" id="CHEBI:15377"/>
        <dbReference type="ChEBI" id="CHEBI:15378"/>
        <dbReference type="ChEBI" id="CHEBI:16335"/>
        <dbReference type="ChEBI" id="CHEBI:17596"/>
        <dbReference type="ChEBI" id="CHEBI:28938"/>
        <dbReference type="EC" id="3.5.4.4"/>
    </reaction>
    <physiologicalReaction direction="left-to-right" evidence="9">
        <dbReference type="Rhea" id="RHEA:24409"/>
    </physiologicalReaction>
</comment>
<dbReference type="GO" id="GO:0016787">
    <property type="term" value="F:hydrolase activity"/>
    <property type="evidence" value="ECO:0007669"/>
    <property type="project" value="UniProtKB-KW"/>
</dbReference>
<proteinExistence type="inferred from homology"/>
<comment type="cofactor">
    <cofactor evidence="2">
        <name>Zn(2+)</name>
        <dbReference type="ChEBI" id="CHEBI:29105"/>
    </cofactor>
</comment>
<dbReference type="InterPro" id="IPR003730">
    <property type="entry name" value="Cu_polyphenol_OxRdtase"/>
</dbReference>
<reference evidence="13" key="1">
    <citation type="submission" date="2022-05" db="EMBL/GenBank/DDBJ databases">
        <title>Novel bacterial taxa in a minimal lignocellulolytic consortium and its capacity to transform plastics disclosed by genome-resolved metagenomics.</title>
        <authorList>
            <person name="Rodriguez C.A.D."/>
            <person name="Diaz-Garcia L."/>
            <person name="Herrera K."/>
            <person name="Tarazona N.A."/>
            <person name="Sproer C."/>
            <person name="Overmann J."/>
            <person name="Jimenez D.J."/>
        </authorList>
    </citation>
    <scope>NUCLEOTIDE SEQUENCE</scope>
    <source>
        <strain evidence="13">MAG5</strain>
    </source>
</reference>
<comment type="catalytic activity">
    <reaction evidence="1">
        <text>inosine + phosphate = alpha-D-ribose 1-phosphate + hypoxanthine</text>
        <dbReference type="Rhea" id="RHEA:27646"/>
        <dbReference type="ChEBI" id="CHEBI:17368"/>
        <dbReference type="ChEBI" id="CHEBI:17596"/>
        <dbReference type="ChEBI" id="CHEBI:43474"/>
        <dbReference type="ChEBI" id="CHEBI:57720"/>
        <dbReference type="EC" id="2.4.2.1"/>
    </reaction>
    <physiologicalReaction direction="left-to-right" evidence="1">
        <dbReference type="Rhea" id="RHEA:27647"/>
    </physiologicalReaction>
</comment>
<evidence type="ECO:0000256" key="5">
    <source>
        <dbReference type="ARBA" id="ARBA00022679"/>
    </source>
</evidence>
<evidence type="ECO:0000256" key="8">
    <source>
        <dbReference type="ARBA" id="ARBA00022833"/>
    </source>
</evidence>
<keyword evidence="8" id="KW-0862">Zinc</keyword>
<keyword evidence="7" id="KW-0378">Hydrolase</keyword>